<keyword evidence="2" id="KW-1133">Transmembrane helix</keyword>
<reference evidence="3 4" key="1">
    <citation type="submission" date="2019-09" db="EMBL/GenBank/DDBJ databases">
        <title>Arthrobacter zafarii sp. nov., a moderately thermotolerant and halotolerant actinobacterium isolated from Cholistan desert soil of Pakistan.</title>
        <authorList>
            <person name="Amin A."/>
            <person name="Ahmed I."/>
            <person name="Khalid N."/>
            <person name="Schumann P."/>
            <person name="Busse H.J."/>
            <person name="Khan I.U."/>
            <person name="Li S."/>
            <person name="Li W.J."/>
        </authorList>
    </citation>
    <scope>NUCLEOTIDE SEQUENCE [LARGE SCALE GENOMIC DNA]</scope>
    <source>
        <strain evidence="3 4">NCCP-1664</strain>
    </source>
</reference>
<evidence type="ECO:0000256" key="1">
    <source>
        <dbReference type="SAM" id="MobiDB-lite"/>
    </source>
</evidence>
<keyword evidence="4" id="KW-1185">Reference proteome</keyword>
<feature type="transmembrane region" description="Helical" evidence="2">
    <location>
        <begin position="29"/>
        <end position="49"/>
    </location>
</feature>
<organism evidence="3 4">
    <name type="scientific">Zafaria cholistanensis</name>
    <dbReference type="NCBI Taxonomy" id="1682741"/>
    <lineage>
        <taxon>Bacteria</taxon>
        <taxon>Bacillati</taxon>
        <taxon>Actinomycetota</taxon>
        <taxon>Actinomycetes</taxon>
        <taxon>Micrococcales</taxon>
        <taxon>Micrococcaceae</taxon>
        <taxon>Zafaria</taxon>
    </lineage>
</organism>
<evidence type="ECO:0000313" key="4">
    <source>
        <dbReference type="Proteomes" id="UP000325307"/>
    </source>
</evidence>
<dbReference type="Proteomes" id="UP000325307">
    <property type="component" value="Unassembled WGS sequence"/>
</dbReference>
<evidence type="ECO:0000256" key="2">
    <source>
        <dbReference type="SAM" id="Phobius"/>
    </source>
</evidence>
<keyword evidence="2" id="KW-0472">Membrane</keyword>
<comment type="caution">
    <text evidence="3">The sequence shown here is derived from an EMBL/GenBank/DDBJ whole genome shotgun (WGS) entry which is preliminary data.</text>
</comment>
<accession>A0A5A7NSQ2</accession>
<gene>
    <name evidence="3" type="ORF">NCCP1664_23080</name>
</gene>
<dbReference type="AlphaFoldDB" id="A0A5A7NSQ2"/>
<keyword evidence="2" id="KW-0812">Transmembrane</keyword>
<protein>
    <submittedName>
        <fullName evidence="3">Uncharacterized protein</fullName>
    </submittedName>
</protein>
<proteinExistence type="predicted"/>
<sequence length="95" mass="10293">MEDNPQGRASDSFNHPAHSGNTRAMPRRGLVLSLTGLVLMLLFGAFIYSQFALGLDTATPMWLGVGLGAIMFVYGLFRWFRGPSSLDHPHGGTNA</sequence>
<evidence type="ECO:0000313" key="3">
    <source>
        <dbReference type="EMBL" id="GER23813.1"/>
    </source>
</evidence>
<feature type="region of interest" description="Disordered" evidence="1">
    <location>
        <begin position="1"/>
        <end position="23"/>
    </location>
</feature>
<dbReference type="EMBL" id="BKDJ01000012">
    <property type="protein sequence ID" value="GER23813.1"/>
    <property type="molecule type" value="Genomic_DNA"/>
</dbReference>
<name>A0A5A7NSQ2_9MICC</name>
<dbReference type="RefSeq" id="WP_149957422.1">
    <property type="nucleotide sequence ID" value="NZ_BKDJ01000012.1"/>
</dbReference>
<feature type="transmembrane region" description="Helical" evidence="2">
    <location>
        <begin position="61"/>
        <end position="80"/>
    </location>
</feature>
<dbReference type="OrthoDB" id="4953399at2"/>